<keyword evidence="4" id="KW-1185">Reference proteome</keyword>
<proteinExistence type="predicted"/>
<evidence type="ECO:0000313" key="3">
    <source>
        <dbReference type="EMBL" id="TDQ12209.1"/>
    </source>
</evidence>
<dbReference type="InterPro" id="IPR038718">
    <property type="entry name" value="SNF2-like_sf"/>
</dbReference>
<dbReference type="InterPro" id="IPR000330">
    <property type="entry name" value="SNF2_N"/>
</dbReference>
<dbReference type="CDD" id="cd18793">
    <property type="entry name" value="SF2_C_SNF"/>
    <property type="match status" value="1"/>
</dbReference>
<dbReference type="Gene3D" id="3.40.50.10810">
    <property type="entry name" value="Tandem AAA-ATPase domain"/>
    <property type="match status" value="1"/>
</dbReference>
<dbReference type="PROSITE" id="PS51192">
    <property type="entry name" value="HELICASE_ATP_BIND_1"/>
    <property type="match status" value="1"/>
</dbReference>
<dbReference type="SMART" id="SM00487">
    <property type="entry name" value="DEXDc"/>
    <property type="match status" value="1"/>
</dbReference>
<sequence length="563" mass="63818">MSVGTIMQVGKVYKIEFAYRPAITAAVKELPDRQFRYADKIWEVPVQHHIAVKAFAKKYDLDFHIETGVEPVTNFVIPPLPELTINIPTKRPMLPWQPGGVAYILKNRRVIVGDDMGLGKTSQAIIAIEGLHQLGEASYPCLIICPSAVKENWVKEINQNISKKGIVLQNSIKNTFMEYFRVGMSQFFIVNFESLKKYFVDHIDEVPKGKQLRLEHIHFNKKYLDFFKAVIVDESHKVKSIKSQSTKFTKGICIGKETILLLTGTPIVNKPMDLVSQLGIMNRMADFGGYTAFVKRYCSGPKEASNLKELNYKLNSICFYRRNKTDPDIKKFLPDKARQVISCELDPVHRKEYMHAQADLESYMINIKKQSEESVQKSMKGEVMVRIGILKNISARGKLADAFSFIQDIIDNGQKIVVFASLKEVIAKVQERFPRSVRITGAEDGKQKQAAVDRFKSDPKIDVIVLNLKAGGTGVDGLQNVATQICFIEFGWHAAIMDQAEDRLYRTGQHSNVMCTYFLGKSTIDEWNYKLINSKREIANTVTGSEDQTEETFVDSVMSLFAK</sequence>
<dbReference type="Gene3D" id="3.40.50.300">
    <property type="entry name" value="P-loop containing nucleotide triphosphate hydrolases"/>
    <property type="match status" value="1"/>
</dbReference>
<dbReference type="GO" id="GO:0016787">
    <property type="term" value="F:hydrolase activity"/>
    <property type="evidence" value="ECO:0007669"/>
    <property type="project" value="UniProtKB-KW"/>
</dbReference>
<dbReference type="InterPro" id="IPR014001">
    <property type="entry name" value="Helicase_ATP-bd"/>
</dbReference>
<dbReference type="InterPro" id="IPR027417">
    <property type="entry name" value="P-loop_NTPase"/>
</dbReference>
<dbReference type="RefSeq" id="WP_133575218.1">
    <property type="nucleotide sequence ID" value="NZ_SNYC01000003.1"/>
</dbReference>
<dbReference type="GO" id="GO:0006281">
    <property type="term" value="P:DNA repair"/>
    <property type="evidence" value="ECO:0007669"/>
    <property type="project" value="TreeGrafter"/>
</dbReference>
<dbReference type="GO" id="GO:0005524">
    <property type="term" value="F:ATP binding"/>
    <property type="evidence" value="ECO:0007669"/>
    <property type="project" value="InterPro"/>
</dbReference>
<protein>
    <submittedName>
        <fullName evidence="3">SWI/SNF-related matrix-associated actin-dependent regulator 1 of chromatin subfamily A</fullName>
    </submittedName>
</protein>
<dbReference type="AlphaFoldDB" id="A0A4R6T283"/>
<dbReference type="PANTHER" id="PTHR45766">
    <property type="entry name" value="DNA ANNEALING HELICASE AND ENDONUCLEASE ZRANB3 FAMILY MEMBER"/>
    <property type="match status" value="1"/>
</dbReference>
<evidence type="ECO:0000259" key="2">
    <source>
        <dbReference type="PROSITE" id="PS51192"/>
    </source>
</evidence>
<accession>A0A4R6T283</accession>
<dbReference type="OrthoDB" id="9814088at2"/>
<evidence type="ECO:0000313" key="4">
    <source>
        <dbReference type="Proteomes" id="UP000295620"/>
    </source>
</evidence>
<dbReference type="Pfam" id="PF00176">
    <property type="entry name" value="SNF2-rel_dom"/>
    <property type="match status" value="1"/>
</dbReference>
<evidence type="ECO:0000256" key="1">
    <source>
        <dbReference type="ARBA" id="ARBA00022801"/>
    </source>
</evidence>
<gene>
    <name evidence="3" type="ORF">ATK78_1343</name>
</gene>
<dbReference type="Proteomes" id="UP000295620">
    <property type="component" value="Unassembled WGS sequence"/>
</dbReference>
<dbReference type="InterPro" id="IPR049730">
    <property type="entry name" value="SNF2/RAD54-like_C"/>
</dbReference>
<keyword evidence="1" id="KW-0378">Hydrolase</keyword>
<reference evidence="3 4" key="1">
    <citation type="submission" date="2019-03" db="EMBL/GenBank/DDBJ databases">
        <title>Genomic Encyclopedia of Archaeal and Bacterial Type Strains, Phase II (KMG-II): from individual species to whole genera.</title>
        <authorList>
            <person name="Goeker M."/>
        </authorList>
    </citation>
    <scope>NUCLEOTIDE SEQUENCE [LARGE SCALE GENOMIC DNA]</scope>
    <source>
        <strain evidence="3 4">DSM 19035</strain>
    </source>
</reference>
<feature type="domain" description="Helicase ATP-binding" evidence="2">
    <location>
        <begin position="101"/>
        <end position="284"/>
    </location>
</feature>
<dbReference type="GO" id="GO:0031297">
    <property type="term" value="P:replication fork processing"/>
    <property type="evidence" value="ECO:0007669"/>
    <property type="project" value="TreeGrafter"/>
</dbReference>
<name>A0A4R6T283_9SPHI</name>
<dbReference type="SUPFAM" id="SSF52540">
    <property type="entry name" value="P-loop containing nucleoside triphosphate hydrolases"/>
    <property type="match status" value="2"/>
</dbReference>
<dbReference type="PANTHER" id="PTHR45766:SF6">
    <property type="entry name" value="SWI_SNF-RELATED MATRIX-ASSOCIATED ACTIN-DEPENDENT REGULATOR OF CHROMATIN SUBFAMILY A-LIKE PROTEIN 1"/>
    <property type="match status" value="1"/>
</dbReference>
<organism evidence="3 4">
    <name type="scientific">Pedobacter metabolipauper</name>
    <dbReference type="NCBI Taxonomy" id="425513"/>
    <lineage>
        <taxon>Bacteria</taxon>
        <taxon>Pseudomonadati</taxon>
        <taxon>Bacteroidota</taxon>
        <taxon>Sphingobacteriia</taxon>
        <taxon>Sphingobacteriales</taxon>
        <taxon>Sphingobacteriaceae</taxon>
        <taxon>Pedobacter</taxon>
    </lineage>
</organism>
<comment type="caution">
    <text evidence="3">The sequence shown here is derived from an EMBL/GenBank/DDBJ whole genome shotgun (WGS) entry which is preliminary data.</text>
</comment>
<dbReference type="EMBL" id="SNYC01000003">
    <property type="protein sequence ID" value="TDQ12209.1"/>
    <property type="molecule type" value="Genomic_DNA"/>
</dbReference>